<dbReference type="Gene3D" id="2.60.120.380">
    <property type="match status" value="2"/>
</dbReference>
<evidence type="ECO:0000256" key="6">
    <source>
        <dbReference type="ARBA" id="ARBA00022490"/>
    </source>
</evidence>
<comment type="similarity">
    <text evidence="4">Belongs to the peptidase C2 family.</text>
</comment>
<evidence type="ECO:0000256" key="5">
    <source>
        <dbReference type="ARBA" id="ARBA00022475"/>
    </source>
</evidence>
<protein>
    <recommendedName>
        <fullName evidence="14">Calpain catalytic domain-containing protein</fullName>
    </recommendedName>
</protein>
<keyword evidence="12" id="KW-0378">Hydrolase</keyword>
<gene>
    <name evidence="15" type="ORF">E2I00_006773</name>
</gene>
<dbReference type="PANTHER" id="PTHR10183:SF268">
    <property type="entry name" value="CALPAIN-2 CATALYTIC SUBUNIT"/>
    <property type="match status" value="1"/>
</dbReference>
<keyword evidence="16" id="KW-1185">Reference proteome</keyword>
<keyword evidence="9 12" id="KW-0788">Thiol protease</keyword>
<evidence type="ECO:0000313" key="15">
    <source>
        <dbReference type="EMBL" id="KAB0391171.1"/>
    </source>
</evidence>
<dbReference type="InterPro" id="IPR022683">
    <property type="entry name" value="Calpain_III"/>
</dbReference>
<comment type="subcellular location">
    <subcellularLocation>
        <location evidence="2">Cell membrane</location>
    </subcellularLocation>
    <subcellularLocation>
        <location evidence="3">Cytoplasm</location>
    </subcellularLocation>
</comment>
<dbReference type="Proteomes" id="UP000437017">
    <property type="component" value="Unassembled WGS sequence"/>
</dbReference>
<dbReference type="GO" id="GO:0005886">
    <property type="term" value="C:plasma membrane"/>
    <property type="evidence" value="ECO:0007669"/>
    <property type="project" value="UniProtKB-SubCell"/>
</dbReference>
<dbReference type="AlphaFoldDB" id="A0A643BT71"/>
<dbReference type="InterPro" id="IPR038765">
    <property type="entry name" value="Papain-like_cys_pep_sf"/>
</dbReference>
<reference evidence="15 16" key="1">
    <citation type="journal article" date="2019" name="PLoS ONE">
        <title>Genomic analyses reveal an absence of contemporary introgressive admixture between fin whales and blue whales, despite known hybrids.</title>
        <authorList>
            <person name="Westbury M.V."/>
            <person name="Petersen B."/>
            <person name="Lorenzen E.D."/>
        </authorList>
    </citation>
    <scope>NUCLEOTIDE SEQUENCE [LARGE SCALE GENOMIC DNA]</scope>
    <source>
        <strain evidence="15">FinWhale-01</strain>
    </source>
</reference>
<evidence type="ECO:0000313" key="16">
    <source>
        <dbReference type="Proteomes" id="UP000437017"/>
    </source>
</evidence>
<evidence type="ECO:0000256" key="8">
    <source>
        <dbReference type="ARBA" id="ARBA00022737"/>
    </source>
</evidence>
<dbReference type="SMART" id="SM00230">
    <property type="entry name" value="CysPc"/>
    <property type="match status" value="1"/>
</dbReference>
<keyword evidence="7 12" id="KW-0645">Protease</keyword>
<evidence type="ECO:0000256" key="4">
    <source>
        <dbReference type="ARBA" id="ARBA00007623"/>
    </source>
</evidence>
<dbReference type="OrthoDB" id="424753at2759"/>
<evidence type="ECO:0000256" key="13">
    <source>
        <dbReference type="SAM" id="SignalP"/>
    </source>
</evidence>
<dbReference type="InterPro" id="IPR011992">
    <property type="entry name" value="EF-hand-dom_pair"/>
</dbReference>
<dbReference type="InterPro" id="IPR022684">
    <property type="entry name" value="Calpain_cysteine_protease"/>
</dbReference>
<evidence type="ECO:0000256" key="10">
    <source>
        <dbReference type="ARBA" id="ARBA00023136"/>
    </source>
</evidence>
<evidence type="ECO:0000256" key="2">
    <source>
        <dbReference type="ARBA" id="ARBA00004236"/>
    </source>
</evidence>
<dbReference type="GO" id="GO:0004198">
    <property type="term" value="F:calcium-dependent cysteine-type endopeptidase activity"/>
    <property type="evidence" value="ECO:0007669"/>
    <property type="project" value="InterPro"/>
</dbReference>
<proteinExistence type="inferred from homology"/>
<keyword evidence="5" id="KW-1003">Cell membrane</keyword>
<dbReference type="SUPFAM" id="SSF47473">
    <property type="entry name" value="EF-hand"/>
    <property type="match status" value="1"/>
</dbReference>
<dbReference type="Gene3D" id="3.90.70.10">
    <property type="entry name" value="Cysteine proteinases"/>
    <property type="match status" value="1"/>
</dbReference>
<dbReference type="InterPro" id="IPR033883">
    <property type="entry name" value="C2_III"/>
</dbReference>
<feature type="signal peptide" evidence="13">
    <location>
        <begin position="1"/>
        <end position="29"/>
    </location>
</feature>
<evidence type="ECO:0000256" key="12">
    <source>
        <dbReference type="PROSITE-ProRule" id="PRU00239"/>
    </source>
</evidence>
<evidence type="ECO:0000256" key="7">
    <source>
        <dbReference type="ARBA" id="ARBA00022670"/>
    </source>
</evidence>
<comment type="cofactor">
    <cofactor evidence="1">
        <name>Ca(2+)</name>
        <dbReference type="ChEBI" id="CHEBI:29108"/>
    </cofactor>
</comment>
<evidence type="ECO:0000256" key="9">
    <source>
        <dbReference type="ARBA" id="ARBA00022807"/>
    </source>
</evidence>
<dbReference type="InterPro" id="IPR022682">
    <property type="entry name" value="Calpain_domain_III"/>
</dbReference>
<feature type="active site" evidence="11 12">
    <location>
        <position position="12"/>
    </location>
</feature>
<dbReference type="SUPFAM" id="SSF49758">
    <property type="entry name" value="Calpain large subunit, middle domain (domain III)"/>
    <property type="match status" value="1"/>
</dbReference>
<dbReference type="Gene3D" id="1.10.238.10">
    <property type="entry name" value="EF-hand"/>
    <property type="match status" value="1"/>
</dbReference>
<evidence type="ECO:0000256" key="1">
    <source>
        <dbReference type="ARBA" id="ARBA00001913"/>
    </source>
</evidence>
<dbReference type="CDD" id="cd00044">
    <property type="entry name" value="CysPc"/>
    <property type="match status" value="1"/>
</dbReference>
<feature type="active site" evidence="11 12">
    <location>
        <position position="144"/>
    </location>
</feature>
<dbReference type="CDD" id="cd00214">
    <property type="entry name" value="Calpain_III"/>
    <property type="match status" value="1"/>
</dbReference>
<keyword evidence="6" id="KW-0963">Cytoplasm</keyword>
<keyword evidence="13" id="KW-0732">Signal</keyword>
<dbReference type="PRINTS" id="PR00704">
    <property type="entry name" value="CALPAIN"/>
</dbReference>
<sequence length="453" mass="51348">MRAPYTVFTGDCWLLAAIASLTLNEEILARVVPLDQSFQENYAGIFRFQKVDYLGSDVKALLTVLLLCRINGCYEALSGGATTEGFEDFTGGIAEWYELRKAPPNLFKIIQKALQKGSLLGCSIDITSAADSEAITFQKLVKGHAYSVTGAEEVESRGSLQKLIRIRNPWGEVEWTGQWNDNPAPTVLHLFPGSLCHGIEMPARTCSCPNWTTIDPEVRERLTRQHEDGEFWMSFSDFLRHYSRLEICNLTPDTLTSDAYKKWKLTKVDGNWRRGSTAGGCRNYPNTFWMNPQYLIKLEEEDEDQEDGENGCTFLFTGQTNIHLSKNFFLTHRARERSDTFINLREVLNRFKLPPGEYILVPSTFEPNKDGDFCIRVFSEKKADYQVVDDEIEANLEEDAEISAFELQTILRRVLAKRQDIKSDGFSIETCKIMVDMLDISFNGPGRTEAGGV</sequence>
<dbReference type="PANTHER" id="PTHR10183">
    <property type="entry name" value="CALPAIN"/>
    <property type="match status" value="1"/>
</dbReference>
<dbReference type="InterPro" id="IPR001300">
    <property type="entry name" value="Peptidase_C2_calpain_cat"/>
</dbReference>
<dbReference type="PROSITE" id="PS50203">
    <property type="entry name" value="CALPAIN_CAT"/>
    <property type="match status" value="1"/>
</dbReference>
<dbReference type="Pfam" id="PF00648">
    <property type="entry name" value="Peptidase_C2"/>
    <property type="match status" value="3"/>
</dbReference>
<evidence type="ECO:0000256" key="3">
    <source>
        <dbReference type="ARBA" id="ARBA00004496"/>
    </source>
</evidence>
<feature type="domain" description="Calpain catalytic" evidence="14">
    <location>
        <begin position="10"/>
        <end position="251"/>
    </location>
</feature>
<evidence type="ECO:0000256" key="11">
    <source>
        <dbReference type="PIRSR" id="PIRSR622684-1"/>
    </source>
</evidence>
<feature type="chain" id="PRO_5024993493" description="Calpain catalytic domain-containing protein" evidence="13">
    <location>
        <begin position="30"/>
        <end position="453"/>
    </location>
</feature>
<accession>A0A643BT71</accession>
<keyword evidence="8" id="KW-0677">Repeat</keyword>
<comment type="caution">
    <text evidence="15">The sequence shown here is derived from an EMBL/GenBank/DDBJ whole genome shotgun (WGS) entry which is preliminary data.</text>
</comment>
<dbReference type="InterPro" id="IPR036213">
    <property type="entry name" value="Calpain_III_sf"/>
</dbReference>
<dbReference type="GO" id="GO:0006508">
    <property type="term" value="P:proteolysis"/>
    <property type="evidence" value="ECO:0007669"/>
    <property type="project" value="UniProtKB-KW"/>
</dbReference>
<dbReference type="SUPFAM" id="SSF54001">
    <property type="entry name" value="Cysteine proteinases"/>
    <property type="match status" value="1"/>
</dbReference>
<dbReference type="GO" id="GO:0005737">
    <property type="term" value="C:cytoplasm"/>
    <property type="evidence" value="ECO:0007669"/>
    <property type="project" value="UniProtKB-SubCell"/>
</dbReference>
<feature type="active site" evidence="11 12">
    <location>
        <position position="168"/>
    </location>
</feature>
<dbReference type="SMART" id="SM00720">
    <property type="entry name" value="calpain_III"/>
    <property type="match status" value="1"/>
</dbReference>
<dbReference type="EMBL" id="SGJD01004745">
    <property type="protein sequence ID" value="KAB0391171.1"/>
    <property type="molecule type" value="Genomic_DNA"/>
</dbReference>
<organism evidence="15 16">
    <name type="scientific">Balaenoptera physalus</name>
    <name type="common">Fin whale</name>
    <name type="synonym">Balaena physalus</name>
    <dbReference type="NCBI Taxonomy" id="9770"/>
    <lineage>
        <taxon>Eukaryota</taxon>
        <taxon>Metazoa</taxon>
        <taxon>Chordata</taxon>
        <taxon>Craniata</taxon>
        <taxon>Vertebrata</taxon>
        <taxon>Euteleostomi</taxon>
        <taxon>Mammalia</taxon>
        <taxon>Eutheria</taxon>
        <taxon>Laurasiatheria</taxon>
        <taxon>Artiodactyla</taxon>
        <taxon>Whippomorpha</taxon>
        <taxon>Cetacea</taxon>
        <taxon>Mysticeti</taxon>
        <taxon>Balaenopteridae</taxon>
        <taxon>Balaenoptera</taxon>
    </lineage>
</organism>
<name>A0A643BT71_BALPH</name>
<evidence type="ECO:0000259" key="14">
    <source>
        <dbReference type="PROSITE" id="PS50203"/>
    </source>
</evidence>
<keyword evidence="10" id="KW-0472">Membrane</keyword>
<dbReference type="Pfam" id="PF01067">
    <property type="entry name" value="Calpain_III"/>
    <property type="match status" value="2"/>
</dbReference>